<dbReference type="RefSeq" id="WP_076088472.1">
    <property type="nucleotide sequence ID" value="NZ_CP019070.1"/>
</dbReference>
<dbReference type="EMBL" id="CP019070">
    <property type="protein sequence ID" value="APW66564.1"/>
    <property type="molecule type" value="Genomic_DNA"/>
</dbReference>
<dbReference type="PROSITE" id="PS51354">
    <property type="entry name" value="GLUTAREDOXIN_2"/>
    <property type="match status" value="1"/>
</dbReference>
<dbReference type="InterPro" id="IPR002109">
    <property type="entry name" value="Glutaredoxin"/>
</dbReference>
<reference evidence="3 4" key="1">
    <citation type="submission" date="2017-01" db="EMBL/GenBank/DDBJ databases">
        <title>Genome sequencing of Arcobacter sp. LPB0137.</title>
        <authorList>
            <person name="Lee G.-W."/>
            <person name="Yi H."/>
        </authorList>
    </citation>
    <scope>NUCLEOTIDE SEQUENCE [LARGE SCALE GENOMIC DNA]</scope>
    <source>
        <strain evidence="3 4">LPB0137</strain>
    </source>
</reference>
<dbReference type="AlphaFoldDB" id="A0A1P8KPM1"/>
<dbReference type="InterPro" id="IPR013766">
    <property type="entry name" value="Thioredoxin_domain"/>
</dbReference>
<name>A0A1P8KPM1_9BACT</name>
<dbReference type="Proteomes" id="UP000186074">
    <property type="component" value="Chromosome"/>
</dbReference>
<dbReference type="STRING" id="1850254.LPB137_12230"/>
<feature type="chain" id="PRO_5012659081" description="Thioredoxin domain-containing protein" evidence="1">
    <location>
        <begin position="20"/>
        <end position="127"/>
    </location>
</feature>
<dbReference type="OrthoDB" id="9811352at2"/>
<keyword evidence="4" id="KW-1185">Reference proteome</keyword>
<evidence type="ECO:0000313" key="4">
    <source>
        <dbReference type="Proteomes" id="UP000186074"/>
    </source>
</evidence>
<sequence>MKRVFTLCFFISLLIAVQAKEFNSVKEMPSNKDIFIMFSIPSCPWCERQLKVLKKIKENRDNFEYMKVQDDNIIYEELIENYAFPIEVYPTSFIVKKEEGELHIRYEFQGYQKRSNILKILDSDDDF</sequence>
<dbReference type="InterPro" id="IPR036249">
    <property type="entry name" value="Thioredoxin-like_sf"/>
</dbReference>
<dbReference type="SUPFAM" id="SSF52833">
    <property type="entry name" value="Thioredoxin-like"/>
    <property type="match status" value="1"/>
</dbReference>
<keyword evidence="1" id="KW-0732">Signal</keyword>
<feature type="domain" description="Thioredoxin" evidence="2">
    <location>
        <begin position="2"/>
        <end position="126"/>
    </location>
</feature>
<evidence type="ECO:0000256" key="1">
    <source>
        <dbReference type="SAM" id="SignalP"/>
    </source>
</evidence>
<evidence type="ECO:0000259" key="2">
    <source>
        <dbReference type="PROSITE" id="PS51352"/>
    </source>
</evidence>
<feature type="signal peptide" evidence="1">
    <location>
        <begin position="1"/>
        <end position="19"/>
    </location>
</feature>
<organism evidence="3 4">
    <name type="scientific">Poseidonibacter parvus</name>
    <dbReference type="NCBI Taxonomy" id="1850254"/>
    <lineage>
        <taxon>Bacteria</taxon>
        <taxon>Pseudomonadati</taxon>
        <taxon>Campylobacterota</taxon>
        <taxon>Epsilonproteobacteria</taxon>
        <taxon>Campylobacterales</taxon>
        <taxon>Arcobacteraceae</taxon>
        <taxon>Poseidonibacter</taxon>
    </lineage>
</organism>
<protein>
    <recommendedName>
        <fullName evidence="2">Thioredoxin domain-containing protein</fullName>
    </recommendedName>
</protein>
<dbReference type="PROSITE" id="PS51352">
    <property type="entry name" value="THIOREDOXIN_2"/>
    <property type="match status" value="1"/>
</dbReference>
<proteinExistence type="predicted"/>
<gene>
    <name evidence="3" type="ORF">LPB137_12230</name>
</gene>
<evidence type="ECO:0000313" key="3">
    <source>
        <dbReference type="EMBL" id="APW66564.1"/>
    </source>
</evidence>
<dbReference type="Gene3D" id="3.40.30.10">
    <property type="entry name" value="Glutaredoxin"/>
    <property type="match status" value="1"/>
</dbReference>
<dbReference type="KEGG" id="alp:LPB137_12230"/>
<accession>A0A1P8KPM1</accession>
<dbReference type="Pfam" id="PF00462">
    <property type="entry name" value="Glutaredoxin"/>
    <property type="match status" value="1"/>
</dbReference>